<evidence type="ECO:0000256" key="7">
    <source>
        <dbReference type="SAM" id="MobiDB-lite"/>
    </source>
</evidence>
<feature type="transmembrane region" description="Helical" evidence="8">
    <location>
        <begin position="343"/>
        <end position="363"/>
    </location>
</feature>
<feature type="transmembrane region" description="Helical" evidence="8">
    <location>
        <begin position="649"/>
        <end position="669"/>
    </location>
</feature>
<evidence type="ECO:0000313" key="9">
    <source>
        <dbReference type="Proteomes" id="UP000694941"/>
    </source>
</evidence>
<dbReference type="NCBIfam" id="TIGR00813">
    <property type="entry name" value="sss"/>
    <property type="match status" value="1"/>
</dbReference>
<evidence type="ECO:0000256" key="8">
    <source>
        <dbReference type="SAM" id="Phobius"/>
    </source>
</evidence>
<dbReference type="InterPro" id="IPR038377">
    <property type="entry name" value="Na/Glc_symporter_sf"/>
</dbReference>
<feature type="transmembrane region" description="Helical" evidence="8">
    <location>
        <begin position="14"/>
        <end position="31"/>
    </location>
</feature>
<dbReference type="Proteomes" id="UP000694941">
    <property type="component" value="Unplaced"/>
</dbReference>
<dbReference type="PROSITE" id="PS00457">
    <property type="entry name" value="NA_SOLUT_SYMP_2"/>
    <property type="match status" value="1"/>
</dbReference>
<feature type="transmembrane region" description="Helical" evidence="8">
    <location>
        <begin position="132"/>
        <end position="154"/>
    </location>
</feature>
<feature type="compositionally biased region" description="Basic and acidic residues" evidence="7">
    <location>
        <begin position="536"/>
        <end position="551"/>
    </location>
</feature>
<dbReference type="RefSeq" id="XP_022248089.1">
    <property type="nucleotide sequence ID" value="XM_022392381.1"/>
</dbReference>
<evidence type="ECO:0000313" key="10">
    <source>
        <dbReference type="RefSeq" id="XP_022248089.1"/>
    </source>
</evidence>
<evidence type="ECO:0000256" key="6">
    <source>
        <dbReference type="RuleBase" id="RU362091"/>
    </source>
</evidence>
<feature type="compositionally biased region" description="Polar residues" evidence="7">
    <location>
        <begin position="552"/>
        <end position="570"/>
    </location>
</feature>
<feature type="transmembrane region" description="Helical" evidence="8">
    <location>
        <begin position="160"/>
        <end position="187"/>
    </location>
</feature>
<feature type="transmembrane region" description="Helical" evidence="8">
    <location>
        <begin position="488"/>
        <end position="512"/>
    </location>
</feature>
<evidence type="ECO:0000256" key="4">
    <source>
        <dbReference type="ARBA" id="ARBA00022989"/>
    </source>
</evidence>
<dbReference type="PANTHER" id="PTHR11819:SF195">
    <property type="entry name" value="SODIUM_GLUCOSE COTRANSPORTER 4"/>
    <property type="match status" value="1"/>
</dbReference>
<proteinExistence type="inferred from homology"/>
<feature type="transmembrane region" description="Helical" evidence="8">
    <location>
        <begin position="90"/>
        <end position="111"/>
    </location>
</feature>
<dbReference type="Pfam" id="PF00474">
    <property type="entry name" value="SSF"/>
    <property type="match status" value="1"/>
</dbReference>
<feature type="region of interest" description="Disordered" evidence="7">
    <location>
        <begin position="536"/>
        <end position="571"/>
    </location>
</feature>
<dbReference type="GeneID" id="106464636"/>
<sequence>MAAVKGTALHPGDIAVIVGYFIGVLFVGLWSSKKSKRDSVQGYFMASRSMHWIPVGASLFASNIGSGHFIGLAGSGAKSGLGIAGFELNAMFVLLILGWIFVPVYSASGVFTMPEYLQKRFGGQRIRVYLSVLALLLYVFTKISADLFAGAIFIEQSLNWNLYISVCVLLAVAAIFTIAGGLSAVIWTDFVQTILMIVGSLALMVLSLIKVGGYNKLFYDFENKQPNNSVVGYDLNNKSCSEVPDNFRHLIRPIGDPELPWTGMVFGLTISAVWYWCSDQVCITVKLSGVLQKCKFELLSFLDKVGCSDPDSCEEICGNRGGCTNIAYPLLVLELMPAGARGLMLSVMLAALMSSLTSIFNSSSTIFTMDIWRRIRKSASEMELLIVGRTFVLVLVVVSILWIPIIQNDQSGQLFHYIQSVTSYLAPPVCAVYVLAIFYTRANEQGAFWGLIIGLIVGLIRFIWGFSYTTPPCADGKPDPRPAVLTDVHYLHFGCILFVISLFVIISVSLLTEPIDEKYLYRLTFWTRSSPHVRENIDNAKAPSETKKQETSEIQSAKPLSTSEPEQGQENLGFDKDCLEMEPVKTYHHTSKKSVPDVALPMWKKVVYLFCGINQDPNSSQKEQFHQLSPKEDAEQGIENIKEVPKYKWICNTNAAILLCVSGFIWGFYA</sequence>
<evidence type="ECO:0000256" key="1">
    <source>
        <dbReference type="ARBA" id="ARBA00004141"/>
    </source>
</evidence>
<protein>
    <submittedName>
        <fullName evidence="10">Sodium/glucose cotransporter 4-like</fullName>
    </submittedName>
</protein>
<keyword evidence="9" id="KW-1185">Reference proteome</keyword>
<feature type="transmembrane region" description="Helical" evidence="8">
    <location>
        <begin position="194"/>
        <end position="214"/>
    </location>
</feature>
<accession>A0ABM1SWT3</accession>
<gene>
    <name evidence="10" type="primary">LOC106464636</name>
</gene>
<dbReference type="Gene3D" id="1.20.1730.10">
    <property type="entry name" value="Sodium/glucose cotransporter"/>
    <property type="match status" value="2"/>
</dbReference>
<evidence type="ECO:0000256" key="2">
    <source>
        <dbReference type="ARBA" id="ARBA00006434"/>
    </source>
</evidence>
<reference evidence="10" key="1">
    <citation type="submission" date="2025-08" db="UniProtKB">
        <authorList>
            <consortium name="RefSeq"/>
        </authorList>
    </citation>
    <scope>IDENTIFICATION</scope>
    <source>
        <tissue evidence="10">Muscle</tissue>
    </source>
</reference>
<name>A0ABM1SWT3_LIMPO</name>
<feature type="transmembrane region" description="Helical" evidence="8">
    <location>
        <begin position="52"/>
        <end position="70"/>
    </location>
</feature>
<feature type="transmembrane region" description="Helical" evidence="8">
    <location>
        <begin position="417"/>
        <end position="439"/>
    </location>
</feature>
<evidence type="ECO:0000256" key="5">
    <source>
        <dbReference type="ARBA" id="ARBA00023136"/>
    </source>
</evidence>
<feature type="transmembrane region" description="Helical" evidence="8">
    <location>
        <begin position="384"/>
        <end position="405"/>
    </location>
</feature>
<keyword evidence="3 8" id="KW-0812">Transmembrane</keyword>
<dbReference type="PROSITE" id="PS50283">
    <property type="entry name" value="NA_SOLUT_SYMP_3"/>
    <property type="match status" value="1"/>
</dbReference>
<keyword evidence="5 8" id="KW-0472">Membrane</keyword>
<evidence type="ECO:0000256" key="3">
    <source>
        <dbReference type="ARBA" id="ARBA00022692"/>
    </source>
</evidence>
<comment type="similarity">
    <text evidence="2 6">Belongs to the sodium:solute symporter (SSF) (TC 2.A.21) family.</text>
</comment>
<comment type="subcellular location">
    <subcellularLocation>
        <location evidence="1">Membrane</location>
        <topology evidence="1">Multi-pass membrane protein</topology>
    </subcellularLocation>
</comment>
<keyword evidence="4 8" id="KW-1133">Transmembrane helix</keyword>
<dbReference type="InterPro" id="IPR018212">
    <property type="entry name" value="Na/solute_symporter_CS"/>
</dbReference>
<dbReference type="InterPro" id="IPR001734">
    <property type="entry name" value="Na/solute_symporter"/>
</dbReference>
<organism evidence="9 10">
    <name type="scientific">Limulus polyphemus</name>
    <name type="common">Atlantic horseshoe crab</name>
    <dbReference type="NCBI Taxonomy" id="6850"/>
    <lineage>
        <taxon>Eukaryota</taxon>
        <taxon>Metazoa</taxon>
        <taxon>Ecdysozoa</taxon>
        <taxon>Arthropoda</taxon>
        <taxon>Chelicerata</taxon>
        <taxon>Merostomata</taxon>
        <taxon>Xiphosura</taxon>
        <taxon>Limulidae</taxon>
        <taxon>Limulus</taxon>
    </lineage>
</organism>
<dbReference type="PANTHER" id="PTHR11819">
    <property type="entry name" value="SOLUTE CARRIER FAMILY 5"/>
    <property type="match status" value="1"/>
</dbReference>
<feature type="transmembrane region" description="Helical" evidence="8">
    <location>
        <begin position="446"/>
        <end position="468"/>
    </location>
</feature>